<gene>
    <name evidence="2" type="ORF">EGYM00163_LOCUS42457</name>
</gene>
<sequence>MFIRWEGEVAILHYEGPAEGLGFAGAKACIPFGHKGKGFEVQALLLGCASRESQKRKNGEIKARDNDLLRANNAVSQPAMKSTLQKIRAEESSQVVGTSREWHR</sequence>
<feature type="region of interest" description="Disordered" evidence="1">
    <location>
        <begin position="82"/>
        <end position="104"/>
    </location>
</feature>
<evidence type="ECO:0000256" key="1">
    <source>
        <dbReference type="SAM" id="MobiDB-lite"/>
    </source>
</evidence>
<protein>
    <submittedName>
        <fullName evidence="2">Uncharacterized protein</fullName>
    </submittedName>
</protein>
<dbReference type="EMBL" id="HBJA01123268">
    <property type="protein sequence ID" value="CAE0831175.1"/>
    <property type="molecule type" value="Transcribed_RNA"/>
</dbReference>
<accession>A0A7S4GB46</accession>
<reference evidence="2" key="1">
    <citation type="submission" date="2021-01" db="EMBL/GenBank/DDBJ databases">
        <authorList>
            <person name="Corre E."/>
            <person name="Pelletier E."/>
            <person name="Niang G."/>
            <person name="Scheremetjew M."/>
            <person name="Finn R."/>
            <person name="Kale V."/>
            <person name="Holt S."/>
            <person name="Cochrane G."/>
            <person name="Meng A."/>
            <person name="Brown T."/>
            <person name="Cohen L."/>
        </authorList>
    </citation>
    <scope>NUCLEOTIDE SEQUENCE</scope>
    <source>
        <strain evidence="2">CCMP1594</strain>
    </source>
</reference>
<dbReference type="AlphaFoldDB" id="A0A7S4GB46"/>
<evidence type="ECO:0000313" key="2">
    <source>
        <dbReference type="EMBL" id="CAE0831175.1"/>
    </source>
</evidence>
<organism evidence="2">
    <name type="scientific">Eutreptiella gymnastica</name>
    <dbReference type="NCBI Taxonomy" id="73025"/>
    <lineage>
        <taxon>Eukaryota</taxon>
        <taxon>Discoba</taxon>
        <taxon>Euglenozoa</taxon>
        <taxon>Euglenida</taxon>
        <taxon>Spirocuta</taxon>
        <taxon>Euglenophyceae</taxon>
        <taxon>Eutreptiales</taxon>
        <taxon>Eutreptiaceae</taxon>
        <taxon>Eutreptiella</taxon>
    </lineage>
</organism>
<proteinExistence type="predicted"/>
<name>A0A7S4GB46_9EUGL</name>